<gene>
    <name evidence="1" type="ORF">AZ78_4922</name>
</gene>
<evidence type="ECO:0000313" key="2">
    <source>
        <dbReference type="Proteomes" id="UP000023435"/>
    </source>
</evidence>
<protein>
    <submittedName>
        <fullName evidence="1">Uncharacterized protein</fullName>
    </submittedName>
</protein>
<accession>A0A125U010</accession>
<name>A0A125U010_9GAMM</name>
<dbReference type="RefSeq" id="WP_051547713.1">
    <property type="nucleotide sequence ID" value="NZ_JAJA02000002.1"/>
</dbReference>
<proteinExistence type="predicted"/>
<reference evidence="1 2" key="1">
    <citation type="journal article" date="2014" name="Genome Announc.">
        <title>Draft Genome Sequence of Lysobacter capsici AZ78, a Bacterium Antagonistic to Plant-Pathogenic Oomycetes.</title>
        <authorList>
            <person name="Puopolo G."/>
            <person name="Sonego P."/>
            <person name="Engelen K."/>
            <person name="Pertot I."/>
        </authorList>
    </citation>
    <scope>NUCLEOTIDE SEQUENCE [LARGE SCALE GENOMIC DNA]</scope>
    <source>
        <strain evidence="1 2">AZ78</strain>
    </source>
</reference>
<evidence type="ECO:0000313" key="1">
    <source>
        <dbReference type="EMBL" id="KWS02255.1"/>
    </source>
</evidence>
<sequence length="128" mass="13903">MEDKVQVETNNYVELKSEILDGMRSYREDLAQDGVDAGYSVQQIDECEGIIDRFLETMSAAAERGDSAAAHGAVKDAVLSLNALNARCGHSLIETDQREGLCELILGAAALAGLGAQGEDITEEWREW</sequence>
<organism evidence="1 2">
    <name type="scientific">Lysobacter capsici AZ78</name>
    <dbReference type="NCBI Taxonomy" id="1444315"/>
    <lineage>
        <taxon>Bacteria</taxon>
        <taxon>Pseudomonadati</taxon>
        <taxon>Pseudomonadota</taxon>
        <taxon>Gammaproteobacteria</taxon>
        <taxon>Lysobacterales</taxon>
        <taxon>Lysobacteraceae</taxon>
        <taxon>Lysobacter</taxon>
    </lineage>
</organism>
<dbReference type="OrthoDB" id="9182697at2"/>
<comment type="caution">
    <text evidence="1">The sequence shown here is derived from an EMBL/GenBank/DDBJ whole genome shotgun (WGS) entry which is preliminary data.</text>
</comment>
<dbReference type="Proteomes" id="UP000023435">
    <property type="component" value="Unassembled WGS sequence"/>
</dbReference>
<dbReference type="AlphaFoldDB" id="A0A125U010"/>
<keyword evidence="2" id="KW-1185">Reference proteome</keyword>
<dbReference type="EMBL" id="JAJA02000002">
    <property type="protein sequence ID" value="KWS02255.1"/>
    <property type="molecule type" value="Genomic_DNA"/>
</dbReference>